<sequence length="107" mass="11623">MKNKITATALVLLLLTFGAEVKGSCNDAACNLACMRMGYGKGGRCVGSFLNRYCKCYRWKDESNARVGTEQGGDDGGKASLPQDGHEDDELATFMAMARRARGHARR</sequence>
<feature type="chain" id="PRO_5044887098" description="Defensin" evidence="2">
    <location>
        <begin position="24"/>
        <end position="107"/>
    </location>
</feature>
<accession>A0ABC8VHQ2</accession>
<dbReference type="Gene3D" id="3.30.30.10">
    <property type="entry name" value="Knottin, scorpion toxin-like"/>
    <property type="match status" value="1"/>
</dbReference>
<evidence type="ECO:0008006" key="5">
    <source>
        <dbReference type="Google" id="ProtNLM"/>
    </source>
</evidence>
<feature type="signal peptide" evidence="2">
    <location>
        <begin position="1"/>
        <end position="23"/>
    </location>
</feature>
<dbReference type="InterPro" id="IPR036574">
    <property type="entry name" value="Scorpion_toxin-like_sf"/>
</dbReference>
<dbReference type="AlphaFoldDB" id="A0ABC8VHQ2"/>
<gene>
    <name evidence="3" type="ORF">URODEC1_LOCUS3611</name>
</gene>
<name>A0ABC8VHQ2_9POAL</name>
<evidence type="ECO:0000256" key="1">
    <source>
        <dbReference type="SAM" id="MobiDB-lite"/>
    </source>
</evidence>
<evidence type="ECO:0000313" key="3">
    <source>
        <dbReference type="EMBL" id="CAL4891119.1"/>
    </source>
</evidence>
<dbReference type="Proteomes" id="UP001497457">
    <property type="component" value="Chromosome 10rd"/>
</dbReference>
<evidence type="ECO:0000256" key="2">
    <source>
        <dbReference type="SAM" id="SignalP"/>
    </source>
</evidence>
<keyword evidence="4" id="KW-1185">Reference proteome</keyword>
<keyword evidence="2" id="KW-0732">Signal</keyword>
<proteinExistence type="predicted"/>
<dbReference type="EMBL" id="OZ075120">
    <property type="protein sequence ID" value="CAL4891119.1"/>
    <property type="molecule type" value="Genomic_DNA"/>
</dbReference>
<feature type="region of interest" description="Disordered" evidence="1">
    <location>
        <begin position="66"/>
        <end position="86"/>
    </location>
</feature>
<organism evidence="3 4">
    <name type="scientific">Urochloa decumbens</name>
    <dbReference type="NCBI Taxonomy" id="240449"/>
    <lineage>
        <taxon>Eukaryota</taxon>
        <taxon>Viridiplantae</taxon>
        <taxon>Streptophyta</taxon>
        <taxon>Embryophyta</taxon>
        <taxon>Tracheophyta</taxon>
        <taxon>Spermatophyta</taxon>
        <taxon>Magnoliopsida</taxon>
        <taxon>Liliopsida</taxon>
        <taxon>Poales</taxon>
        <taxon>Poaceae</taxon>
        <taxon>PACMAD clade</taxon>
        <taxon>Panicoideae</taxon>
        <taxon>Panicodae</taxon>
        <taxon>Paniceae</taxon>
        <taxon>Melinidinae</taxon>
        <taxon>Urochloa</taxon>
    </lineage>
</organism>
<evidence type="ECO:0000313" key="4">
    <source>
        <dbReference type="Proteomes" id="UP001497457"/>
    </source>
</evidence>
<protein>
    <recommendedName>
        <fullName evidence="5">Defensin</fullName>
    </recommendedName>
</protein>
<reference evidence="3" key="1">
    <citation type="submission" date="2024-10" db="EMBL/GenBank/DDBJ databases">
        <authorList>
            <person name="Ryan C."/>
        </authorList>
    </citation>
    <scope>NUCLEOTIDE SEQUENCE [LARGE SCALE GENOMIC DNA]</scope>
</reference>